<dbReference type="Proteomes" id="UP001162541">
    <property type="component" value="Chromosome 4"/>
</dbReference>
<evidence type="ECO:0000313" key="9">
    <source>
        <dbReference type="EMBL" id="OAE32172.1"/>
    </source>
</evidence>
<feature type="compositionally biased region" description="Basic and acidic residues" evidence="6">
    <location>
        <begin position="182"/>
        <end position="213"/>
    </location>
</feature>
<dbReference type="FunFam" id="1.10.220.150:FF:000009">
    <property type="entry name" value="stromal membrane-associated protein 1 isoform X1"/>
    <property type="match status" value="1"/>
</dbReference>
<dbReference type="AlphaFoldDB" id="A0A176WIJ5"/>
<sequence>MVSNEKASVTKEQNDKHRKVLEALMKLPDNKECADCKSKGPRWASVNLGIFVCIQCSGIHRSLGVHISKVRSATLDTWLPEQVAFMQSMGNVKANQYWEEELPPNFNRPKESDRGGLESFIRAKYEAKRWVPRTNRSPSRDDRRSSREDRRSSREGPSRRAPSEDDRDRRSDYDRYSASGKDSGDRYDRRHEDGHRERDHDHRSDGSDYREASRAGQSSSQHAGTSSSRTVPNGNPGPRLSSIPASSTTRTPPDGVSPLRSRESSITMPSIRSPPPPSVPLSATTSTPPPPPPQVEAETNLFDLLSIDDNASAGSGAASSVTDDNDSWAHFQSAEAPPSNSADSGATKTTGGSSSAGGSVQVAESSGGSTNKNSVTAGLEDLFKGSPDVTAKSEVQTQSPAQAQAQAQPRKDVRQSILSLFETSTMASPYSAQQQQMAALVAQQQSMFMAAAAAASGMQGSYFQGQQPQNASKDENGGPTVGKGAAVGQVWPMSGGLQVPGVMVNPMAFTNSGLPAAQGIPFVQAPGTMPKNVPGPSGMTSMFSTPAAAASFSLSYGAQGHPVPYGNGQQSAAGLTNTHGTGFSSHPPASQPLNLTSGSSYDFSSLTANAFTKL</sequence>
<keyword evidence="4" id="KW-0862">Zinc</keyword>
<dbReference type="PANTHER" id="PTHR46419">
    <property type="entry name" value="ADP-RIBOSYLATION FACTOR GTPASE-ACTIVATING PROTEIN AGD5"/>
    <property type="match status" value="1"/>
</dbReference>
<evidence type="ECO:0000256" key="4">
    <source>
        <dbReference type="ARBA" id="ARBA00022833"/>
    </source>
</evidence>
<dbReference type="InterPro" id="IPR044520">
    <property type="entry name" value="ARF_GAP_AGD5/15"/>
</dbReference>
<evidence type="ECO:0000256" key="5">
    <source>
        <dbReference type="PROSITE-ProRule" id="PRU00288"/>
    </source>
</evidence>
<feature type="compositionally biased region" description="Polar residues" evidence="6">
    <location>
        <begin position="462"/>
        <end position="471"/>
    </location>
</feature>
<dbReference type="EMBL" id="LVLJ01000882">
    <property type="protein sequence ID" value="OAE32172.1"/>
    <property type="molecule type" value="Genomic_DNA"/>
</dbReference>
<feature type="region of interest" description="Disordered" evidence="6">
    <location>
        <begin position="462"/>
        <end position="483"/>
    </location>
</feature>
<dbReference type="CDD" id="cd08204">
    <property type="entry name" value="ArfGap"/>
    <property type="match status" value="1"/>
</dbReference>
<proteinExistence type="predicted"/>
<accession>A0A176WIJ5</accession>
<keyword evidence="10" id="KW-1185">Reference proteome</keyword>
<feature type="compositionally biased region" description="Low complexity" evidence="6">
    <location>
        <begin position="311"/>
        <end position="320"/>
    </location>
</feature>
<feature type="compositionally biased region" description="Low complexity" evidence="6">
    <location>
        <begin position="341"/>
        <end position="369"/>
    </location>
</feature>
<dbReference type="GO" id="GO:0005096">
    <property type="term" value="F:GTPase activator activity"/>
    <property type="evidence" value="ECO:0007669"/>
    <property type="project" value="UniProtKB-KW"/>
</dbReference>
<feature type="region of interest" description="Disordered" evidence="6">
    <location>
        <begin position="389"/>
        <end position="412"/>
    </location>
</feature>
<evidence type="ECO:0000313" key="8">
    <source>
        <dbReference type="EMBL" id="BBN09147.1"/>
    </source>
</evidence>
<feature type="region of interest" description="Disordered" evidence="6">
    <location>
        <begin position="564"/>
        <end position="597"/>
    </location>
</feature>
<reference evidence="11" key="3">
    <citation type="journal article" date="2020" name="Curr. Biol.">
        <title>Chromatin organization in early land plants reveals an ancestral association between H3K27me3, transposons, and constitutive heterochromatin.</title>
        <authorList>
            <person name="Montgomery S.A."/>
            <person name="Tanizawa Y."/>
            <person name="Galik B."/>
            <person name="Wang N."/>
            <person name="Ito T."/>
            <person name="Mochizuki T."/>
            <person name="Akimcheva S."/>
            <person name="Bowman J.L."/>
            <person name="Cognat V."/>
            <person name="Marechal-Drouard L."/>
            <person name="Ekker H."/>
            <person name="Hong S.F."/>
            <person name="Kohchi T."/>
            <person name="Lin S.S."/>
            <person name="Liu L.D."/>
            <person name="Nakamura Y."/>
            <person name="Valeeva L.R."/>
            <person name="Shakirov E.V."/>
            <person name="Shippen D.E."/>
            <person name="Wei W.L."/>
            <person name="Yagura M."/>
            <person name="Yamaoka S."/>
            <person name="Yamato K.T."/>
            <person name="Liu C."/>
            <person name="Berger F."/>
        </authorList>
    </citation>
    <scope>NUCLEOTIDE SEQUENCE [LARGE SCALE GENOMIC DNA]</scope>
    <source>
        <strain evidence="11">Tak-1</strain>
    </source>
</reference>
<dbReference type="EMBL" id="AP019869">
    <property type="protein sequence ID" value="BBN09147.1"/>
    <property type="molecule type" value="Genomic_DNA"/>
</dbReference>
<dbReference type="GO" id="GO:0008270">
    <property type="term" value="F:zinc ion binding"/>
    <property type="evidence" value="ECO:0007669"/>
    <property type="project" value="UniProtKB-KW"/>
</dbReference>
<keyword evidence="1" id="KW-0343">GTPase activation</keyword>
<dbReference type="Proteomes" id="UP000077202">
    <property type="component" value="Unassembled WGS sequence"/>
</dbReference>
<reference evidence="9 10" key="1">
    <citation type="submission" date="2016-03" db="EMBL/GenBank/DDBJ databases">
        <title>Mechanisms controlling the formation of the plant cell surface in tip-growing cells are functionally conserved among land plants.</title>
        <authorList>
            <person name="Honkanen S."/>
            <person name="Jones V.A."/>
            <person name="Morieri G."/>
            <person name="Champion C."/>
            <person name="Hetherington A.J."/>
            <person name="Kelly S."/>
            <person name="Saint-Marcoux D."/>
            <person name="Proust H."/>
            <person name="Prescott H."/>
            <person name="Dolan L."/>
        </authorList>
    </citation>
    <scope>NUCLEOTIDE SEQUENCE [LARGE SCALE GENOMIC DNA]</scope>
    <source>
        <strain evidence="10">cv. Tak-1 and cv. Tak-2</strain>
        <tissue evidence="9">Whole gametophyte</tissue>
    </source>
</reference>
<evidence type="ECO:0000256" key="1">
    <source>
        <dbReference type="ARBA" id="ARBA00022468"/>
    </source>
</evidence>
<evidence type="ECO:0000259" key="7">
    <source>
        <dbReference type="PROSITE" id="PS50115"/>
    </source>
</evidence>
<evidence type="ECO:0000256" key="3">
    <source>
        <dbReference type="ARBA" id="ARBA00022771"/>
    </source>
</evidence>
<dbReference type="Gene3D" id="1.10.220.150">
    <property type="entry name" value="Arf GTPase activating protein"/>
    <property type="match status" value="1"/>
</dbReference>
<dbReference type="InterPro" id="IPR037278">
    <property type="entry name" value="ARFGAP/RecO"/>
</dbReference>
<keyword evidence="2" id="KW-0479">Metal-binding</keyword>
<evidence type="ECO:0000313" key="10">
    <source>
        <dbReference type="Proteomes" id="UP000077202"/>
    </source>
</evidence>
<evidence type="ECO:0000256" key="2">
    <source>
        <dbReference type="ARBA" id="ARBA00022723"/>
    </source>
</evidence>
<dbReference type="Pfam" id="PF01412">
    <property type="entry name" value="ArfGap"/>
    <property type="match status" value="1"/>
</dbReference>
<keyword evidence="3 5" id="KW-0863">Zinc-finger</keyword>
<feature type="compositionally biased region" description="Low complexity" evidence="6">
    <location>
        <begin position="215"/>
        <end position="228"/>
    </location>
</feature>
<evidence type="ECO:0000256" key="6">
    <source>
        <dbReference type="SAM" id="MobiDB-lite"/>
    </source>
</evidence>
<dbReference type="PROSITE" id="PS50115">
    <property type="entry name" value="ARFGAP"/>
    <property type="match status" value="1"/>
</dbReference>
<gene>
    <name evidence="9" type="ORF">AXG93_1793s1020</name>
    <name evidence="8" type="ORF">Mp_4g17550</name>
</gene>
<reference evidence="8" key="2">
    <citation type="journal article" date="2019" name="Curr. Biol.">
        <title>Chromatin organization in early land plants reveals an ancestral association between H3K27me3, transposons, and constitutive heterochromatin.</title>
        <authorList>
            <person name="Montgomery S.A."/>
            <person name="Tanizawa Y."/>
            <person name="Galik B."/>
            <person name="Wang N."/>
            <person name="Ito T."/>
            <person name="Mochizuki T."/>
            <person name="Akimcheva S."/>
            <person name="Bowman J."/>
            <person name="Cognat V."/>
            <person name="Drouard L."/>
            <person name="Ekker H."/>
            <person name="Houng S."/>
            <person name="Kohchi T."/>
            <person name="Lin S."/>
            <person name="Liu L.D."/>
            <person name="Nakamura Y."/>
            <person name="Valeeva L.R."/>
            <person name="Shakirov E.V."/>
            <person name="Shippen D.E."/>
            <person name="Wei W."/>
            <person name="Yagura M."/>
            <person name="Yamaoka S."/>
            <person name="Yamato K.T."/>
            <person name="Liu C."/>
            <person name="Berger F."/>
        </authorList>
    </citation>
    <scope>NUCLEOTIDE SEQUENCE [LARGE SCALE GENOMIC DNA]</scope>
    <source>
        <strain evidence="8">Tak-1</strain>
    </source>
</reference>
<feature type="compositionally biased region" description="Polar residues" evidence="6">
    <location>
        <begin position="567"/>
        <end position="597"/>
    </location>
</feature>
<evidence type="ECO:0000313" key="11">
    <source>
        <dbReference type="Proteomes" id="UP001162541"/>
    </source>
</evidence>
<dbReference type="InterPro" id="IPR001164">
    <property type="entry name" value="ArfGAP_dom"/>
</dbReference>
<feature type="compositionally biased region" description="Basic and acidic residues" evidence="6">
    <location>
        <begin position="138"/>
        <end position="175"/>
    </location>
</feature>
<feature type="domain" description="Arf-GAP" evidence="7">
    <location>
        <begin position="18"/>
        <end position="138"/>
    </location>
</feature>
<dbReference type="SUPFAM" id="SSF57863">
    <property type="entry name" value="ArfGap/RecO-like zinc finger"/>
    <property type="match status" value="1"/>
</dbReference>
<dbReference type="PANTHER" id="PTHR46419:SF2">
    <property type="entry name" value="ADP-RIBOSYLATION FACTOR GTPASE-ACTIVATING PROTEIN AGD5"/>
    <property type="match status" value="1"/>
</dbReference>
<name>A0A176WIJ5_MARPO</name>
<protein>
    <recommendedName>
        <fullName evidence="7">Arf-GAP domain-containing protein</fullName>
    </recommendedName>
</protein>
<dbReference type="InterPro" id="IPR038508">
    <property type="entry name" value="ArfGAP_dom_sf"/>
</dbReference>
<organism evidence="9 10">
    <name type="scientific">Marchantia polymorpha subsp. ruderalis</name>
    <dbReference type="NCBI Taxonomy" id="1480154"/>
    <lineage>
        <taxon>Eukaryota</taxon>
        <taxon>Viridiplantae</taxon>
        <taxon>Streptophyta</taxon>
        <taxon>Embryophyta</taxon>
        <taxon>Marchantiophyta</taxon>
        <taxon>Marchantiopsida</taxon>
        <taxon>Marchantiidae</taxon>
        <taxon>Marchantiales</taxon>
        <taxon>Marchantiaceae</taxon>
        <taxon>Marchantia</taxon>
    </lineage>
</organism>
<dbReference type="SMART" id="SM00105">
    <property type="entry name" value="ArfGap"/>
    <property type="match status" value="1"/>
</dbReference>
<feature type="region of interest" description="Disordered" evidence="6">
    <location>
        <begin position="131"/>
        <end position="375"/>
    </location>
</feature>
<dbReference type="PRINTS" id="PR00405">
    <property type="entry name" value="REVINTRACTNG"/>
</dbReference>